<comment type="caution">
    <text evidence="1">The sequence shown here is derived from an EMBL/GenBank/DDBJ whole genome shotgun (WGS) entry which is preliminary data.</text>
</comment>
<evidence type="ECO:0000313" key="2">
    <source>
        <dbReference type="Proteomes" id="UP001153332"/>
    </source>
</evidence>
<dbReference type="EMBL" id="JAPUUL010002333">
    <property type="protein sequence ID" value="KAJ8125490.1"/>
    <property type="molecule type" value="Genomic_DNA"/>
</dbReference>
<gene>
    <name evidence="1" type="ORF">O1611_g8149</name>
</gene>
<name>A0ACC2JDE0_9PEZI</name>
<sequence length="216" mass="23602">MDDADSTTAVGAAIAALVIVTVAFRFYARYKTRAGLQWDDWLVLVSLSALIATDILVLYANGVNPTGAERASIPSAAENSPADILYTKISFIATVLYFAVTAASKLSILLLYNRLFSVSAKFHRHVIILSCVVIGYWIGTTIADLLNCIPIKYTWVNSLADPRYCINYNIFWLATGVVEAFIDVLILLLPIEVVLKLHLSTKKKIAVSSVFIVGAL</sequence>
<organism evidence="1 2">
    <name type="scientific">Lasiodiplodia mahajangana</name>
    <dbReference type="NCBI Taxonomy" id="1108764"/>
    <lineage>
        <taxon>Eukaryota</taxon>
        <taxon>Fungi</taxon>
        <taxon>Dikarya</taxon>
        <taxon>Ascomycota</taxon>
        <taxon>Pezizomycotina</taxon>
        <taxon>Dothideomycetes</taxon>
        <taxon>Dothideomycetes incertae sedis</taxon>
        <taxon>Botryosphaeriales</taxon>
        <taxon>Botryosphaeriaceae</taxon>
        <taxon>Lasiodiplodia</taxon>
    </lineage>
</organism>
<proteinExistence type="predicted"/>
<reference evidence="1" key="1">
    <citation type="submission" date="2022-12" db="EMBL/GenBank/DDBJ databases">
        <title>Genome Sequence of Lasiodiplodia mahajangana.</title>
        <authorList>
            <person name="Buettner E."/>
        </authorList>
    </citation>
    <scope>NUCLEOTIDE SEQUENCE</scope>
    <source>
        <strain evidence="1">VT137</strain>
    </source>
</reference>
<evidence type="ECO:0000313" key="1">
    <source>
        <dbReference type="EMBL" id="KAJ8125490.1"/>
    </source>
</evidence>
<dbReference type="Proteomes" id="UP001153332">
    <property type="component" value="Unassembled WGS sequence"/>
</dbReference>
<protein>
    <submittedName>
        <fullName evidence="1">Uncharacterized protein</fullName>
    </submittedName>
</protein>
<keyword evidence="2" id="KW-1185">Reference proteome</keyword>
<accession>A0ACC2JDE0</accession>